<evidence type="ECO:0000256" key="2">
    <source>
        <dbReference type="SAM" id="Phobius"/>
    </source>
</evidence>
<keyword evidence="2" id="KW-0472">Membrane</keyword>
<evidence type="ECO:0000256" key="1">
    <source>
        <dbReference type="SAM" id="MobiDB-lite"/>
    </source>
</evidence>
<dbReference type="InParanoid" id="A0A7M7GKM8"/>
<keyword evidence="2" id="KW-0812">Transmembrane</keyword>
<keyword evidence="5" id="KW-1185">Reference proteome</keyword>
<reference evidence="5" key="1">
    <citation type="submission" date="2015-02" db="EMBL/GenBank/DDBJ databases">
        <title>Genome sequencing for Strongylocentrotus purpuratus.</title>
        <authorList>
            <person name="Murali S."/>
            <person name="Liu Y."/>
            <person name="Vee V."/>
            <person name="English A."/>
            <person name="Wang M."/>
            <person name="Skinner E."/>
            <person name="Han Y."/>
            <person name="Muzny D.M."/>
            <person name="Worley K.C."/>
            <person name="Gibbs R.A."/>
        </authorList>
    </citation>
    <scope>NUCLEOTIDE SEQUENCE</scope>
</reference>
<keyword evidence="3" id="KW-0732">Signal</keyword>
<dbReference type="KEGG" id="spu:100893372"/>
<dbReference type="EnsemblMetazoa" id="XM_003726001">
    <property type="protein sequence ID" value="XP_003726049"/>
    <property type="gene ID" value="LOC100893372"/>
</dbReference>
<dbReference type="OrthoDB" id="10434596at2759"/>
<dbReference type="AlphaFoldDB" id="A0A7M7GKM8"/>
<dbReference type="RefSeq" id="XP_003726049.2">
    <property type="nucleotide sequence ID" value="XM_003726001.3"/>
</dbReference>
<accession>A0A7M7GKM8</accession>
<sequence length="447" mass="50650">MASPRVFQFLFVMTFTLMSTTCVSGYDDIDNVMATDIGRDFFTLNWQWVIDADDEYDPWGCRIITSLTSNLQVVHEVEIEGVNTSYTVSENVTHWELYRSCITPILMNGTEIIDGEESTCTDKIQTLYDPWTERAELAVIITGGLIFMAVVAQIINFKWPRDKKRTFTLPDDENDDEDDDDKGSGKTESIRDLDNLGFEQDEDATSSVNDWNAAAAMAVVETNGGKARGGIKQWVKHADVQHKQMRLPDNLKDSHDVNHNYSQAQTGGQPGSHFPADDGFKGNVVGSVEEGVPAAEVDVHHVPYQPARPNEDPLHPVYQNPEPHQPAGKNSEIDEPAYQNQNPYHLAYENQEPHRPTYLNQEPSQPTYNHREPNQSVYQNQQFPEDYGQGIQDAAARDHDYRNYGYEDDLDNSYGYDQQAQQYPTGGVIEDQYDTIPSVEDDLSRYM</sequence>
<evidence type="ECO:0000313" key="4">
    <source>
        <dbReference type="EnsemblMetazoa" id="XP_003726049"/>
    </source>
</evidence>
<feature type="compositionally biased region" description="Basic and acidic residues" evidence="1">
    <location>
        <begin position="182"/>
        <end position="194"/>
    </location>
</feature>
<feature type="chain" id="PRO_5029481893" evidence="3">
    <location>
        <begin position="26"/>
        <end position="447"/>
    </location>
</feature>
<evidence type="ECO:0000313" key="5">
    <source>
        <dbReference type="Proteomes" id="UP000007110"/>
    </source>
</evidence>
<keyword evidence="2" id="KW-1133">Transmembrane helix</keyword>
<feature type="signal peptide" evidence="3">
    <location>
        <begin position="1"/>
        <end position="25"/>
    </location>
</feature>
<evidence type="ECO:0000256" key="3">
    <source>
        <dbReference type="SAM" id="SignalP"/>
    </source>
</evidence>
<protein>
    <submittedName>
        <fullName evidence="4">Uncharacterized protein</fullName>
    </submittedName>
</protein>
<feature type="region of interest" description="Disordered" evidence="1">
    <location>
        <begin position="165"/>
        <end position="205"/>
    </location>
</feature>
<dbReference type="OMA" id="CITPILM"/>
<feature type="region of interest" description="Disordered" evidence="1">
    <location>
        <begin position="257"/>
        <end position="285"/>
    </location>
</feature>
<proteinExistence type="predicted"/>
<feature type="region of interest" description="Disordered" evidence="1">
    <location>
        <begin position="304"/>
        <end position="447"/>
    </location>
</feature>
<name>A0A7M7GKM8_STRPU</name>
<feature type="compositionally biased region" description="Polar residues" evidence="1">
    <location>
        <begin position="415"/>
        <end position="424"/>
    </location>
</feature>
<organism evidence="4 5">
    <name type="scientific">Strongylocentrotus purpuratus</name>
    <name type="common">Purple sea urchin</name>
    <dbReference type="NCBI Taxonomy" id="7668"/>
    <lineage>
        <taxon>Eukaryota</taxon>
        <taxon>Metazoa</taxon>
        <taxon>Echinodermata</taxon>
        <taxon>Eleutherozoa</taxon>
        <taxon>Echinozoa</taxon>
        <taxon>Echinoidea</taxon>
        <taxon>Euechinoidea</taxon>
        <taxon>Echinacea</taxon>
        <taxon>Camarodonta</taxon>
        <taxon>Echinidea</taxon>
        <taxon>Strongylocentrotidae</taxon>
        <taxon>Strongylocentrotus</taxon>
    </lineage>
</organism>
<reference evidence="4" key="2">
    <citation type="submission" date="2021-01" db="UniProtKB">
        <authorList>
            <consortium name="EnsemblMetazoa"/>
        </authorList>
    </citation>
    <scope>IDENTIFICATION</scope>
</reference>
<feature type="compositionally biased region" description="Acidic residues" evidence="1">
    <location>
        <begin position="170"/>
        <end position="181"/>
    </location>
</feature>
<dbReference type="GeneID" id="100893372"/>
<feature type="compositionally biased region" description="Polar residues" evidence="1">
    <location>
        <begin position="358"/>
        <end position="383"/>
    </location>
</feature>
<feature type="transmembrane region" description="Helical" evidence="2">
    <location>
        <begin position="137"/>
        <end position="157"/>
    </location>
</feature>
<dbReference type="Proteomes" id="UP000007110">
    <property type="component" value="Unassembled WGS sequence"/>
</dbReference>